<dbReference type="CDD" id="cd10551">
    <property type="entry name" value="PsrB"/>
    <property type="match status" value="1"/>
</dbReference>
<dbReference type="KEGG" id="thf:MA03_03290"/>
<keyword evidence="3" id="KW-0408">Iron</keyword>
<dbReference type="OrthoDB" id="2837at2157"/>
<keyword evidence="7" id="KW-1185">Reference proteome</keyword>
<dbReference type="InterPro" id="IPR017896">
    <property type="entry name" value="4Fe4S_Fe-S-bd"/>
</dbReference>
<dbReference type="EMBL" id="CP009961">
    <property type="protein sequence ID" value="AKG38499.1"/>
    <property type="molecule type" value="Genomic_DNA"/>
</dbReference>
<dbReference type="PROSITE" id="PS00198">
    <property type="entry name" value="4FE4S_FER_1"/>
    <property type="match status" value="1"/>
</dbReference>
<sequence>MRLAHLWDQSRCISCGACIAACNAANYASTDAPNPTWGGAQTNIRRITFDLNLKPYILLLQCQHCEDAPCVHVCPTGASYVDKDGLVKINPNLCIGCKYCMTACPYGARWLHPSTGLPAKCMGEECQDRLAHGLMPVCVTVCPAGARAFGDLDDPSSEINKRLAKSRVVRLLEYKGTKPKFFVVVGR</sequence>
<accession>A0A0F7FGX4</accession>
<organism evidence="6 7">
    <name type="scientific">Infirmifilum uzonense</name>
    <dbReference type="NCBI Taxonomy" id="1550241"/>
    <lineage>
        <taxon>Archaea</taxon>
        <taxon>Thermoproteota</taxon>
        <taxon>Thermoprotei</taxon>
        <taxon>Thermofilales</taxon>
        <taxon>Thermofilaceae</taxon>
        <taxon>Infirmifilum</taxon>
    </lineage>
</organism>
<dbReference type="Pfam" id="PF00037">
    <property type="entry name" value="Fer4"/>
    <property type="match status" value="1"/>
</dbReference>
<dbReference type="GeneID" id="25401223"/>
<gene>
    <name evidence="6" type="ORF">MA03_03290</name>
</gene>
<dbReference type="PANTHER" id="PTHR43177:SF3">
    <property type="entry name" value="PROTEIN NRFC HOMOLOG"/>
    <property type="match status" value="1"/>
</dbReference>
<dbReference type="AlphaFoldDB" id="A0A0F7FGX4"/>
<keyword evidence="1" id="KW-0004">4Fe-4S</keyword>
<proteinExistence type="predicted"/>
<dbReference type="GO" id="GO:0051539">
    <property type="term" value="F:4 iron, 4 sulfur cluster binding"/>
    <property type="evidence" value="ECO:0007669"/>
    <property type="project" value="UniProtKB-KW"/>
</dbReference>
<evidence type="ECO:0000256" key="1">
    <source>
        <dbReference type="ARBA" id="ARBA00022485"/>
    </source>
</evidence>
<dbReference type="InterPro" id="IPR050954">
    <property type="entry name" value="ET_IronSulfur_Cluster-Binding"/>
</dbReference>
<feature type="domain" description="4Fe-4S ferredoxin-type" evidence="5">
    <location>
        <begin position="85"/>
        <end position="114"/>
    </location>
</feature>
<dbReference type="GO" id="GO:0016491">
    <property type="term" value="F:oxidoreductase activity"/>
    <property type="evidence" value="ECO:0007669"/>
    <property type="project" value="UniProtKB-ARBA"/>
</dbReference>
<evidence type="ECO:0000313" key="6">
    <source>
        <dbReference type="EMBL" id="AKG38499.1"/>
    </source>
</evidence>
<dbReference type="STRING" id="1550241.MA03_03290"/>
<dbReference type="PANTHER" id="PTHR43177">
    <property type="entry name" value="PROTEIN NRFC"/>
    <property type="match status" value="1"/>
</dbReference>
<dbReference type="HOGENOM" id="CLU_043374_1_1_2"/>
<protein>
    <submittedName>
        <fullName evidence="6">Molybdopterin oxidoreductase</fullName>
    </submittedName>
</protein>
<dbReference type="PROSITE" id="PS51379">
    <property type="entry name" value="4FE4S_FER_2"/>
    <property type="match status" value="3"/>
</dbReference>
<evidence type="ECO:0000256" key="2">
    <source>
        <dbReference type="ARBA" id="ARBA00022723"/>
    </source>
</evidence>
<evidence type="ECO:0000256" key="3">
    <source>
        <dbReference type="ARBA" id="ARBA00023004"/>
    </source>
</evidence>
<evidence type="ECO:0000313" key="7">
    <source>
        <dbReference type="Proteomes" id="UP000067434"/>
    </source>
</evidence>
<evidence type="ECO:0000256" key="4">
    <source>
        <dbReference type="ARBA" id="ARBA00023014"/>
    </source>
</evidence>
<name>A0A0F7FGX4_9CREN</name>
<feature type="domain" description="4Fe-4S ferredoxin-type" evidence="5">
    <location>
        <begin position="53"/>
        <end position="84"/>
    </location>
</feature>
<dbReference type="InterPro" id="IPR017900">
    <property type="entry name" value="4Fe4S_Fe_S_CS"/>
</dbReference>
<evidence type="ECO:0000259" key="5">
    <source>
        <dbReference type="PROSITE" id="PS51379"/>
    </source>
</evidence>
<keyword evidence="2" id="KW-0479">Metal-binding</keyword>
<dbReference type="PATRIC" id="fig|1550241.5.peg.695"/>
<dbReference type="RefSeq" id="WP_052883910.1">
    <property type="nucleotide sequence ID" value="NZ_CP009961.1"/>
</dbReference>
<reference evidence="6 7" key="1">
    <citation type="journal article" date="2015" name="Stand. Genomic Sci.">
        <title>Complete genome sequence of and proposal of Thermofilum uzonense sp. nov. a novel hyperthermophilic crenarchaeon and emended description of the genus Thermofilum.</title>
        <authorList>
            <person name="Toshchakov S.V."/>
            <person name="Korzhenkov A.A."/>
            <person name="Samarov N.I."/>
            <person name="Mazunin I.O."/>
            <person name="Mozhey O.I."/>
            <person name="Shmyr I.S."/>
            <person name="Derbikova K.S."/>
            <person name="Taranov E.A."/>
            <person name="Dominova I.N."/>
            <person name="Bonch-Osmolovskaya E.A."/>
            <person name="Patrushev M.V."/>
            <person name="Podosokorskaya O.A."/>
            <person name="Kublanov I.V."/>
        </authorList>
    </citation>
    <scope>NUCLEOTIDE SEQUENCE [LARGE SCALE GENOMIC DNA]</scope>
    <source>
        <strain evidence="6 7">1807-2</strain>
    </source>
</reference>
<feature type="domain" description="4Fe-4S ferredoxin-type" evidence="5">
    <location>
        <begin position="3"/>
        <end position="32"/>
    </location>
</feature>
<keyword evidence="4" id="KW-0411">Iron-sulfur</keyword>
<dbReference type="Pfam" id="PF13247">
    <property type="entry name" value="Fer4_11"/>
    <property type="match status" value="1"/>
</dbReference>
<dbReference type="GO" id="GO:0046872">
    <property type="term" value="F:metal ion binding"/>
    <property type="evidence" value="ECO:0007669"/>
    <property type="project" value="UniProtKB-KW"/>
</dbReference>
<dbReference type="SUPFAM" id="SSF54862">
    <property type="entry name" value="4Fe-4S ferredoxins"/>
    <property type="match status" value="1"/>
</dbReference>
<dbReference type="Gene3D" id="3.30.70.20">
    <property type="match status" value="2"/>
</dbReference>
<dbReference type="Proteomes" id="UP000067434">
    <property type="component" value="Chromosome"/>
</dbReference>